<sequence>MIQAKTEQNEFRYPVKRNSRTSRFDEPAACHENIFYNREGFSFAFFIYDLYIISPVTGVKSQTLCAGTKTIHPDQYIDSLNDNEMNKTYVKEQISDCMTEKRSCVFDILTKKVLRDGYTNSTYAYDGLIVHTDCYYGRCIYMIKDTHTETSWYIPDTIDFFRKKIKIDEIHLLVPLISKDDKFFTSPVRYKYGASTVTTPTTSTTSTTTTTTTTTTNFDTDSTDITTDYSTDTTDSTTDWDDSTIVIDSTISHDNITTATNDSTPDTEHSTITNETGTTTTEEYYTFAESTTRIRKYKGTTNEMGVFFFNGTGQVGFSTLLSVICVAISYL</sequence>
<evidence type="ECO:0000313" key="2">
    <source>
        <dbReference type="EMBL" id="CAD5213427.1"/>
    </source>
</evidence>
<proteinExistence type="predicted"/>
<comment type="caution">
    <text evidence="2">The sequence shown here is derived from an EMBL/GenBank/DDBJ whole genome shotgun (WGS) entry which is preliminary data.</text>
</comment>
<evidence type="ECO:0000256" key="1">
    <source>
        <dbReference type="SAM" id="MobiDB-lite"/>
    </source>
</evidence>
<evidence type="ECO:0000313" key="3">
    <source>
        <dbReference type="Proteomes" id="UP000614601"/>
    </source>
</evidence>
<name>A0A811KD58_9BILA</name>
<feature type="region of interest" description="Disordered" evidence="1">
    <location>
        <begin position="256"/>
        <end position="276"/>
    </location>
</feature>
<gene>
    <name evidence="2" type="ORF">BOKJ2_LOCUS5087</name>
</gene>
<dbReference type="Proteomes" id="UP000783686">
    <property type="component" value="Unassembled WGS sequence"/>
</dbReference>
<keyword evidence="3" id="KW-1185">Reference proteome</keyword>
<dbReference type="AlphaFoldDB" id="A0A811KD58"/>
<dbReference type="Proteomes" id="UP000614601">
    <property type="component" value="Unassembled WGS sequence"/>
</dbReference>
<accession>A0A811KD58</accession>
<organism evidence="2 3">
    <name type="scientific">Bursaphelenchus okinawaensis</name>
    <dbReference type="NCBI Taxonomy" id="465554"/>
    <lineage>
        <taxon>Eukaryota</taxon>
        <taxon>Metazoa</taxon>
        <taxon>Ecdysozoa</taxon>
        <taxon>Nematoda</taxon>
        <taxon>Chromadorea</taxon>
        <taxon>Rhabditida</taxon>
        <taxon>Tylenchina</taxon>
        <taxon>Tylenchomorpha</taxon>
        <taxon>Aphelenchoidea</taxon>
        <taxon>Aphelenchoididae</taxon>
        <taxon>Bursaphelenchus</taxon>
    </lineage>
</organism>
<reference evidence="2" key="1">
    <citation type="submission" date="2020-09" db="EMBL/GenBank/DDBJ databases">
        <authorList>
            <person name="Kikuchi T."/>
        </authorList>
    </citation>
    <scope>NUCLEOTIDE SEQUENCE</scope>
    <source>
        <strain evidence="2">SH1</strain>
    </source>
</reference>
<dbReference type="EMBL" id="CAJFCW020000003">
    <property type="protein sequence ID" value="CAG9100845.1"/>
    <property type="molecule type" value="Genomic_DNA"/>
</dbReference>
<dbReference type="EMBL" id="CAJFDH010000003">
    <property type="protein sequence ID" value="CAD5213427.1"/>
    <property type="molecule type" value="Genomic_DNA"/>
</dbReference>
<protein>
    <submittedName>
        <fullName evidence="2">Uncharacterized protein</fullName>
    </submittedName>
</protein>